<evidence type="ECO:0000313" key="3">
    <source>
        <dbReference type="Proteomes" id="UP001501094"/>
    </source>
</evidence>
<protein>
    <submittedName>
        <fullName evidence="2">Alpha/beta hydrolase</fullName>
    </submittedName>
</protein>
<evidence type="ECO:0000313" key="2">
    <source>
        <dbReference type="EMBL" id="GAA1848910.1"/>
    </source>
</evidence>
<name>A0ABN2N2I1_9MICO</name>
<reference evidence="2 3" key="1">
    <citation type="journal article" date="2019" name="Int. J. Syst. Evol. Microbiol.">
        <title>The Global Catalogue of Microorganisms (GCM) 10K type strain sequencing project: providing services to taxonomists for standard genome sequencing and annotation.</title>
        <authorList>
            <consortium name="The Broad Institute Genomics Platform"/>
            <consortium name="The Broad Institute Genome Sequencing Center for Infectious Disease"/>
            <person name="Wu L."/>
            <person name="Ma J."/>
        </authorList>
    </citation>
    <scope>NUCLEOTIDE SEQUENCE [LARGE SCALE GENOMIC DNA]</scope>
    <source>
        <strain evidence="2 3">JCM 14326</strain>
    </source>
</reference>
<gene>
    <name evidence="2" type="ORF">GCM10009751_01340</name>
</gene>
<accession>A0ABN2N2I1</accession>
<dbReference type="Gene3D" id="3.40.50.1820">
    <property type="entry name" value="alpha/beta hydrolase"/>
    <property type="match status" value="1"/>
</dbReference>
<dbReference type="GO" id="GO:0016787">
    <property type="term" value="F:hydrolase activity"/>
    <property type="evidence" value="ECO:0007669"/>
    <property type="project" value="UniProtKB-KW"/>
</dbReference>
<proteinExistence type="predicted"/>
<organism evidence="2 3">
    <name type="scientific">Myceligenerans crystallogenes</name>
    <dbReference type="NCBI Taxonomy" id="316335"/>
    <lineage>
        <taxon>Bacteria</taxon>
        <taxon>Bacillati</taxon>
        <taxon>Actinomycetota</taxon>
        <taxon>Actinomycetes</taxon>
        <taxon>Micrococcales</taxon>
        <taxon>Promicromonosporaceae</taxon>
        <taxon>Myceligenerans</taxon>
    </lineage>
</organism>
<dbReference type="InterPro" id="IPR050266">
    <property type="entry name" value="AB_hydrolase_sf"/>
</dbReference>
<keyword evidence="3" id="KW-1185">Reference proteome</keyword>
<keyword evidence="2" id="KW-0378">Hydrolase</keyword>
<sequence length="274" mass="29803">MFAEVEGVKLHHVVHGPEDPGAPTAVLIHGFGVDHRLMAGAYEPVFAERPGWRRIYLDLPGMGRTVAPESVAGTDDVFRVLRAAVDELVPGPYTVIGQSYGGLLARGLAAAHDRVEGIGLVVPVIEAEHARRVVPDRQVLVREPALVDEVGDAALDADDDIHVVQTRAVLARFAAEIAPGLSVVDQRAVDRISAAYAGTFPLEPRPFGGPGLFVVGRQDHVTGYRQAWDLLEHYPRTTFAVVDRAGHHVHLESRAVFEALVHEWLDRVEESRSA</sequence>
<dbReference type="EMBL" id="BAAANL010000001">
    <property type="protein sequence ID" value="GAA1848910.1"/>
    <property type="molecule type" value="Genomic_DNA"/>
</dbReference>
<evidence type="ECO:0000259" key="1">
    <source>
        <dbReference type="Pfam" id="PF12697"/>
    </source>
</evidence>
<dbReference type="SUPFAM" id="SSF53474">
    <property type="entry name" value="alpha/beta-Hydrolases"/>
    <property type="match status" value="1"/>
</dbReference>
<dbReference type="Proteomes" id="UP001501094">
    <property type="component" value="Unassembled WGS sequence"/>
</dbReference>
<dbReference type="RefSeq" id="WP_344098741.1">
    <property type="nucleotide sequence ID" value="NZ_BAAANL010000001.1"/>
</dbReference>
<feature type="domain" description="AB hydrolase-1" evidence="1">
    <location>
        <begin position="26"/>
        <end position="257"/>
    </location>
</feature>
<dbReference type="InterPro" id="IPR000073">
    <property type="entry name" value="AB_hydrolase_1"/>
</dbReference>
<dbReference type="InterPro" id="IPR029058">
    <property type="entry name" value="AB_hydrolase_fold"/>
</dbReference>
<dbReference type="PANTHER" id="PTHR43798:SF6">
    <property type="entry name" value="HYDROLASE, PUTATIVE (AFU_ORTHOLOGUE AFUA_4G13070)-RELATED"/>
    <property type="match status" value="1"/>
</dbReference>
<dbReference type="Pfam" id="PF12697">
    <property type="entry name" value="Abhydrolase_6"/>
    <property type="match status" value="1"/>
</dbReference>
<comment type="caution">
    <text evidence="2">The sequence shown here is derived from an EMBL/GenBank/DDBJ whole genome shotgun (WGS) entry which is preliminary data.</text>
</comment>
<dbReference type="PANTHER" id="PTHR43798">
    <property type="entry name" value="MONOACYLGLYCEROL LIPASE"/>
    <property type="match status" value="1"/>
</dbReference>